<dbReference type="EMBL" id="NOUW01000021">
    <property type="protein sequence ID" value="PDX89300.1"/>
    <property type="molecule type" value="Genomic_DNA"/>
</dbReference>
<dbReference type="RefSeq" id="WP_097770954.1">
    <property type="nucleotide sequence ID" value="NZ_NOUW01000021.1"/>
</dbReference>
<name>A0A2A7BD10_9FIRM</name>
<proteinExistence type="predicted"/>
<organism evidence="2 3">
    <name type="scientific">Faecalibacterium prausnitzii</name>
    <dbReference type="NCBI Taxonomy" id="853"/>
    <lineage>
        <taxon>Bacteria</taxon>
        <taxon>Bacillati</taxon>
        <taxon>Bacillota</taxon>
        <taxon>Clostridia</taxon>
        <taxon>Eubacteriales</taxon>
        <taxon>Oscillospiraceae</taxon>
        <taxon>Faecalibacterium</taxon>
    </lineage>
</organism>
<dbReference type="AlphaFoldDB" id="A0A2A7BD10"/>
<evidence type="ECO:0000256" key="1">
    <source>
        <dbReference type="SAM" id="MobiDB-lite"/>
    </source>
</evidence>
<protein>
    <submittedName>
        <fullName evidence="2">Uncharacterized protein</fullName>
    </submittedName>
</protein>
<comment type="caution">
    <text evidence="2">The sequence shown here is derived from an EMBL/GenBank/DDBJ whole genome shotgun (WGS) entry which is preliminary data.</text>
</comment>
<dbReference type="Proteomes" id="UP000220438">
    <property type="component" value="Unassembled WGS sequence"/>
</dbReference>
<reference evidence="2 3" key="1">
    <citation type="journal article" date="2017" name="Front. Microbiol.">
        <title>New Insights into the Diversity of the Genus Faecalibacterium.</title>
        <authorList>
            <person name="Benevides L."/>
            <person name="Burman S."/>
            <person name="Martin R."/>
            <person name="Robert V."/>
            <person name="Thomas M."/>
            <person name="Miquel S."/>
            <person name="Chain F."/>
            <person name="Sokol H."/>
            <person name="Bermudez-Humaran L.G."/>
            <person name="Morrison M."/>
            <person name="Langella P."/>
            <person name="Azevedo V.A."/>
            <person name="Chatel J.M."/>
            <person name="Soares S."/>
        </authorList>
    </citation>
    <scope>NUCLEOTIDE SEQUENCE [LARGE SCALE GENOMIC DNA]</scope>
    <source>
        <strain evidence="2 3">AHMP21</strain>
    </source>
</reference>
<evidence type="ECO:0000313" key="3">
    <source>
        <dbReference type="Proteomes" id="UP000220438"/>
    </source>
</evidence>
<evidence type="ECO:0000313" key="2">
    <source>
        <dbReference type="EMBL" id="PDX89300.1"/>
    </source>
</evidence>
<sequence length="107" mass="12958">MKLTFDEKKLLYAYGNPDLALTRKRLYEVAGLTVDPDLNRLVFDFVRKLENESLHLERWYDQMFYFIRSEMECYARMEKLAQDIERDEDWGPEMFEENEDDELSDAV</sequence>
<feature type="region of interest" description="Disordered" evidence="1">
    <location>
        <begin position="87"/>
        <end position="107"/>
    </location>
</feature>
<gene>
    <name evidence="2" type="ORF">CHR61_07970</name>
</gene>
<accession>A0A2A7BD10</accession>